<proteinExistence type="predicted"/>
<feature type="signal peptide" evidence="1">
    <location>
        <begin position="1"/>
        <end position="32"/>
    </location>
</feature>
<evidence type="ECO:0000256" key="1">
    <source>
        <dbReference type="SAM" id="SignalP"/>
    </source>
</evidence>
<evidence type="ECO:0000313" key="2">
    <source>
        <dbReference type="EMBL" id="SHG76158.1"/>
    </source>
</evidence>
<sequence>MRKVNFRYFLLLICTVLLISSISLSFGTSAQAAENVTAQPVLEEELLSQNRDFVYFLDGVEQLPSVIIE</sequence>
<feature type="chain" id="PRO_5012974304" evidence="1">
    <location>
        <begin position="33"/>
        <end position="69"/>
    </location>
</feature>
<evidence type="ECO:0000313" key="3">
    <source>
        <dbReference type="Proteomes" id="UP000184079"/>
    </source>
</evidence>
<organism evidence="2 3">
    <name type="scientific">Virgibacillus chiguensis</name>
    <dbReference type="NCBI Taxonomy" id="411959"/>
    <lineage>
        <taxon>Bacteria</taxon>
        <taxon>Bacillati</taxon>
        <taxon>Bacillota</taxon>
        <taxon>Bacilli</taxon>
        <taxon>Bacillales</taxon>
        <taxon>Bacillaceae</taxon>
        <taxon>Virgibacillus</taxon>
    </lineage>
</organism>
<protein>
    <submittedName>
        <fullName evidence="2">Uncharacterized protein</fullName>
    </submittedName>
</protein>
<accession>A0A1M5MFK6</accession>
<dbReference type="Proteomes" id="UP000184079">
    <property type="component" value="Unassembled WGS sequence"/>
</dbReference>
<dbReference type="EMBL" id="FQXD01000001">
    <property type="protein sequence ID" value="SHG76158.1"/>
    <property type="molecule type" value="Genomic_DNA"/>
</dbReference>
<dbReference type="AlphaFoldDB" id="A0A1M5MFK6"/>
<dbReference type="RefSeq" id="WP_139300076.1">
    <property type="nucleotide sequence ID" value="NZ_FQXD01000001.1"/>
</dbReference>
<name>A0A1M5MFK6_9BACI</name>
<keyword evidence="3" id="KW-1185">Reference proteome</keyword>
<gene>
    <name evidence="2" type="ORF">SAMN05421807_101486</name>
</gene>
<reference evidence="3" key="1">
    <citation type="submission" date="2016-11" db="EMBL/GenBank/DDBJ databases">
        <authorList>
            <person name="Varghese N."/>
            <person name="Submissions S."/>
        </authorList>
    </citation>
    <scope>NUCLEOTIDE SEQUENCE [LARGE SCALE GENOMIC DNA]</scope>
    <source>
        <strain evidence="3">CGMCC 1.6496</strain>
    </source>
</reference>
<keyword evidence="1" id="KW-0732">Signal</keyword>